<dbReference type="EMBL" id="AMGV01000001">
    <property type="protein sequence ID" value="KEF62701.1"/>
    <property type="molecule type" value="Genomic_DNA"/>
</dbReference>
<dbReference type="HOGENOM" id="CLU_043826_0_0_1"/>
<dbReference type="OrthoDB" id="5368934at2759"/>
<dbReference type="GeneID" id="25275625"/>
<proteinExistence type="predicted"/>
<evidence type="ECO:0000256" key="1">
    <source>
        <dbReference type="SAM" id="MobiDB-lite"/>
    </source>
</evidence>
<dbReference type="VEuPathDB" id="FungiDB:A1O9_00674"/>
<feature type="region of interest" description="Disordered" evidence="1">
    <location>
        <begin position="329"/>
        <end position="348"/>
    </location>
</feature>
<dbReference type="RefSeq" id="XP_013265291.1">
    <property type="nucleotide sequence ID" value="XM_013409837.1"/>
</dbReference>
<sequence>MALVHKALLALGRGAFESSPNPISPATMAPKARLTVPSVDLGSRDKPIPNFRPHLWRHLDKERDVLNIDLFWPIKVNENEGEDEGNDDEDDDKDVFPYNDLKPLITYHNLRYLQVTGMMRSYQPLIFATCWVNKNLTHVRLEMALEPEMKPISKGSKLRYRPINDTWSYDALADSQSAASEYLGYHGEGTLHEEFGYGEYLDQQAIKAAQLLVGTELPLENLRFLPITHLTLKNFVVDAGPFFRWFDAKRLREVTFQGRCVDAGFYLPDDMKSKVKVNARRPFAVARWVKPGEVKLVEIKKHKPASSNGVGVGGPAMVKETAPVLGSAEDVKGKGLARDEGNCDEKSV</sequence>
<protein>
    <submittedName>
        <fullName evidence="2">Uncharacterized protein</fullName>
    </submittedName>
</protein>
<gene>
    <name evidence="2" type="ORF">A1O9_00674</name>
</gene>
<dbReference type="AlphaFoldDB" id="A0A072PS66"/>
<comment type="caution">
    <text evidence="2">The sequence shown here is derived from an EMBL/GenBank/DDBJ whole genome shotgun (WGS) entry which is preliminary data.</text>
</comment>
<evidence type="ECO:0000313" key="3">
    <source>
        <dbReference type="Proteomes" id="UP000027920"/>
    </source>
</evidence>
<name>A0A072PS66_9EURO</name>
<dbReference type="Proteomes" id="UP000027920">
    <property type="component" value="Unassembled WGS sequence"/>
</dbReference>
<accession>A0A072PS66</accession>
<reference evidence="2 3" key="1">
    <citation type="submission" date="2013-03" db="EMBL/GenBank/DDBJ databases">
        <title>The Genome Sequence of Exophiala aquamarina CBS 119918.</title>
        <authorList>
            <consortium name="The Broad Institute Genomics Platform"/>
            <person name="Cuomo C."/>
            <person name="de Hoog S."/>
            <person name="Gorbushina A."/>
            <person name="Walker B."/>
            <person name="Young S.K."/>
            <person name="Zeng Q."/>
            <person name="Gargeya S."/>
            <person name="Fitzgerald M."/>
            <person name="Haas B."/>
            <person name="Abouelleil A."/>
            <person name="Allen A.W."/>
            <person name="Alvarado L."/>
            <person name="Arachchi H.M."/>
            <person name="Berlin A.M."/>
            <person name="Chapman S.B."/>
            <person name="Gainer-Dewar J."/>
            <person name="Goldberg J."/>
            <person name="Griggs A."/>
            <person name="Gujja S."/>
            <person name="Hansen M."/>
            <person name="Howarth C."/>
            <person name="Imamovic A."/>
            <person name="Ireland A."/>
            <person name="Larimer J."/>
            <person name="McCowan C."/>
            <person name="Murphy C."/>
            <person name="Pearson M."/>
            <person name="Poon T.W."/>
            <person name="Priest M."/>
            <person name="Roberts A."/>
            <person name="Saif S."/>
            <person name="Shea T."/>
            <person name="Sisk P."/>
            <person name="Sykes S."/>
            <person name="Wortman J."/>
            <person name="Nusbaum C."/>
            <person name="Birren B."/>
        </authorList>
    </citation>
    <scope>NUCLEOTIDE SEQUENCE [LARGE SCALE GENOMIC DNA]</scope>
    <source>
        <strain evidence="2 3">CBS 119918</strain>
    </source>
</reference>
<evidence type="ECO:0000313" key="2">
    <source>
        <dbReference type="EMBL" id="KEF62701.1"/>
    </source>
</evidence>
<organism evidence="2 3">
    <name type="scientific">Exophiala aquamarina CBS 119918</name>
    <dbReference type="NCBI Taxonomy" id="1182545"/>
    <lineage>
        <taxon>Eukaryota</taxon>
        <taxon>Fungi</taxon>
        <taxon>Dikarya</taxon>
        <taxon>Ascomycota</taxon>
        <taxon>Pezizomycotina</taxon>
        <taxon>Eurotiomycetes</taxon>
        <taxon>Chaetothyriomycetidae</taxon>
        <taxon>Chaetothyriales</taxon>
        <taxon>Herpotrichiellaceae</taxon>
        <taxon>Exophiala</taxon>
    </lineage>
</organism>
<keyword evidence="3" id="KW-1185">Reference proteome</keyword>